<dbReference type="VEuPathDB" id="FungiDB:PV10_01729"/>
<evidence type="ECO:0000313" key="5">
    <source>
        <dbReference type="EMBL" id="KIV98036.1"/>
    </source>
</evidence>
<organism evidence="5 6">
    <name type="scientific">Exophiala mesophila</name>
    <name type="common">Black yeast-like fungus</name>
    <dbReference type="NCBI Taxonomy" id="212818"/>
    <lineage>
        <taxon>Eukaryota</taxon>
        <taxon>Fungi</taxon>
        <taxon>Dikarya</taxon>
        <taxon>Ascomycota</taxon>
        <taxon>Pezizomycotina</taxon>
        <taxon>Eurotiomycetes</taxon>
        <taxon>Chaetothyriomycetidae</taxon>
        <taxon>Chaetothyriales</taxon>
        <taxon>Herpotrichiellaceae</taxon>
        <taxon>Exophiala</taxon>
    </lineage>
</organism>
<dbReference type="GO" id="GO:0051295">
    <property type="term" value="P:establishment of meiotic spindle localization"/>
    <property type="evidence" value="ECO:0007669"/>
    <property type="project" value="TreeGrafter"/>
</dbReference>
<keyword evidence="3" id="KW-0112">Calmodulin-binding</keyword>
<feature type="compositionally biased region" description="Basic and acidic residues" evidence="4">
    <location>
        <begin position="309"/>
        <end position="321"/>
    </location>
</feature>
<dbReference type="GO" id="GO:0005737">
    <property type="term" value="C:cytoplasm"/>
    <property type="evidence" value="ECO:0007669"/>
    <property type="project" value="UniProtKB-SubCell"/>
</dbReference>
<keyword evidence="2" id="KW-0963">Cytoplasm</keyword>
<dbReference type="Gene3D" id="1.10.418.10">
    <property type="entry name" value="Calponin-like domain"/>
    <property type="match status" value="2"/>
</dbReference>
<feature type="region of interest" description="Disordered" evidence="4">
    <location>
        <begin position="306"/>
        <end position="335"/>
    </location>
</feature>
<feature type="region of interest" description="Disordered" evidence="4">
    <location>
        <begin position="1"/>
        <end position="24"/>
    </location>
</feature>
<dbReference type="InterPro" id="IPR051185">
    <property type="entry name" value="ASPM"/>
</dbReference>
<protein>
    <recommendedName>
        <fullName evidence="7">Calponin-homology (CH) domain-containing protein</fullName>
    </recommendedName>
</protein>
<dbReference type="Proteomes" id="UP000054302">
    <property type="component" value="Unassembled WGS sequence"/>
</dbReference>
<dbReference type="AlphaFoldDB" id="A0A0D1YBP3"/>
<feature type="region of interest" description="Disordered" evidence="4">
    <location>
        <begin position="418"/>
        <end position="481"/>
    </location>
</feature>
<sequence>MYRTVLPSHTPCPVSGPQSHSHNWRRDSIQSIASINGDGDSTANIEFTSAFRNSLTGVKPRRPIQNTQRPTRQRVGGGVGSGIPIFEDTTAEQADLESQHNNRNVHGPVRNDGRRDLISKPPQRPIRPVKGVTFATTFAVGHGFPSGETEVKSNFSLPNDGLARLPRRPVSNTMSQHHTDLIPGIPEDETTAMTNISTILKPARRGTIYIPNDDTTMPSMYMGIFSPIKDLDTRDLAKNTQSECNFTGIAAQMIKKRGPRRSMLPGSPKRGLINVAMDRLDESVDVVPQPRVKALRRSIVAADIAKNASMREERQTGERSRGPRASPMGLSPKRGPLNAISAPLQAPVQTADKIGQGDGKENVPPGLGCKTEARDSRRCSIIKRTTVEKPIMDISAPSRDHGRFMHNPNASTISRCYGSTASSTNETTADNGRSKVRSKPIWNSGLRPVTAQNAMRPKQSPPRISEQVNHEPNQKKPPVPTRFVMPTIKQEITFDEYPLLAEDIVTPSLYEDNWLGHQEIAITQLINNLFGASSPEAGTCDEEMLRIRLLDMYGDVENATLYKRLQGALLYGALSVSSENLKSSSRLYSDLGRRRAFNDLWLDTYDLSCLRAGLEVVIGRRCIRTSRDSSSSRRSSNDGEKAQRRILQRFIETFLIRNEDGRPEVNSSDNNSWSYHRTILRSLMLINVLDSIKSRESQLFSGCLFQSASPYKTSSEVVIALFQMLNPSAGDPLRALSHISFAVHHSQYPLEEYVYPIDNIAVDLRDGVRLTRLVEILLYPSASRLDEHRQDPNSTTTVVLPSGESLSLTEGQRDWPLSQHLKFPCVGRATKLYNVQIALSALQGVKGVSDLVHDIKAGDLVDGFREKTVRLLWGLTSKWGLGGLVNWKDVEREIKRLCRTENVKVDGELLDQLDEEEGYARYKIMLQIWAQAIGSSRGISVVNLTTSFADGRVFQAIVDEYEPHLASNGKGSATMKLSDRLKRLGCSDEFGRLFSQTETLAQGGHVFDRDFVIAALAFLSSRLLGPSQTGRAVMTIQRAWRAHLSRVTAARKRQLKQVAEGCARVIQIKGQGFARGDGSMGSEAEIGCNERVPAWTSQPPEVEDIWLDL</sequence>
<dbReference type="GO" id="GO:0000278">
    <property type="term" value="P:mitotic cell cycle"/>
    <property type="evidence" value="ECO:0007669"/>
    <property type="project" value="TreeGrafter"/>
</dbReference>
<evidence type="ECO:0000256" key="2">
    <source>
        <dbReference type="ARBA" id="ARBA00022490"/>
    </source>
</evidence>
<dbReference type="EMBL" id="KN847520">
    <property type="protein sequence ID" value="KIV98036.1"/>
    <property type="molecule type" value="Genomic_DNA"/>
</dbReference>
<dbReference type="GO" id="GO:0005516">
    <property type="term" value="F:calmodulin binding"/>
    <property type="evidence" value="ECO:0007669"/>
    <property type="project" value="UniProtKB-KW"/>
</dbReference>
<dbReference type="PANTHER" id="PTHR22706">
    <property type="entry name" value="ASSEMBLY FACTOR FOR SPINDLE MICROTUBULES"/>
    <property type="match status" value="1"/>
</dbReference>
<comment type="subcellular location">
    <subcellularLocation>
        <location evidence="1">Cytoplasm</location>
    </subcellularLocation>
</comment>
<evidence type="ECO:0008006" key="7">
    <source>
        <dbReference type="Google" id="ProtNLM"/>
    </source>
</evidence>
<feature type="region of interest" description="Disordered" evidence="4">
    <location>
        <begin position="54"/>
        <end position="82"/>
    </location>
</feature>
<dbReference type="InterPro" id="IPR036872">
    <property type="entry name" value="CH_dom_sf"/>
</dbReference>
<keyword evidence="6" id="KW-1185">Reference proteome</keyword>
<dbReference type="SUPFAM" id="SSF47576">
    <property type="entry name" value="Calponin-homology domain, CH-domain"/>
    <property type="match status" value="1"/>
</dbReference>
<gene>
    <name evidence="5" type="ORF">PV10_01729</name>
</gene>
<proteinExistence type="predicted"/>
<evidence type="ECO:0000256" key="4">
    <source>
        <dbReference type="SAM" id="MobiDB-lite"/>
    </source>
</evidence>
<evidence type="ECO:0000313" key="6">
    <source>
        <dbReference type="Proteomes" id="UP000054302"/>
    </source>
</evidence>
<feature type="compositionally biased region" description="Polar residues" evidence="4">
    <location>
        <begin position="418"/>
        <end position="431"/>
    </location>
</feature>
<feature type="region of interest" description="Disordered" evidence="4">
    <location>
        <begin position="101"/>
        <end position="128"/>
    </location>
</feature>
<dbReference type="STRING" id="212818.A0A0D1YBP3"/>
<dbReference type="OrthoDB" id="76388at2759"/>
<name>A0A0D1YBP3_EXOME</name>
<evidence type="ECO:0000256" key="1">
    <source>
        <dbReference type="ARBA" id="ARBA00004496"/>
    </source>
</evidence>
<dbReference type="OMA" id="YIPPDDT"/>
<dbReference type="CDD" id="cd21223">
    <property type="entry name" value="CH_ASPM_rpt1"/>
    <property type="match status" value="1"/>
</dbReference>
<dbReference type="PROSITE" id="PS50096">
    <property type="entry name" value="IQ"/>
    <property type="match status" value="1"/>
</dbReference>
<dbReference type="HOGENOM" id="CLU_005445_0_0_1"/>
<accession>A0A0D1YBP3</accession>
<feature type="compositionally biased region" description="Basic and acidic residues" evidence="4">
    <location>
        <begin position="109"/>
        <end position="118"/>
    </location>
</feature>
<dbReference type="PANTHER" id="PTHR22706:SF1">
    <property type="entry name" value="ASSEMBLY FACTOR FOR SPINDLE MICROTUBULES"/>
    <property type="match status" value="1"/>
</dbReference>
<dbReference type="GeneID" id="27319574"/>
<dbReference type="RefSeq" id="XP_016229610.1">
    <property type="nucleotide sequence ID" value="XM_016365961.1"/>
</dbReference>
<reference evidence="5 6" key="1">
    <citation type="submission" date="2015-01" db="EMBL/GenBank/DDBJ databases">
        <title>The Genome Sequence of Exophiala mesophila CBS40295.</title>
        <authorList>
            <consortium name="The Broad Institute Genomics Platform"/>
            <person name="Cuomo C."/>
            <person name="de Hoog S."/>
            <person name="Gorbushina A."/>
            <person name="Stielow B."/>
            <person name="Teixiera M."/>
            <person name="Abouelleil A."/>
            <person name="Chapman S.B."/>
            <person name="Priest M."/>
            <person name="Young S.K."/>
            <person name="Wortman J."/>
            <person name="Nusbaum C."/>
            <person name="Birren B."/>
        </authorList>
    </citation>
    <scope>NUCLEOTIDE SEQUENCE [LARGE SCALE GENOMIC DNA]</scope>
    <source>
        <strain evidence="5 6">CBS 40295</strain>
    </source>
</reference>
<dbReference type="GO" id="GO:0007051">
    <property type="term" value="P:spindle organization"/>
    <property type="evidence" value="ECO:0007669"/>
    <property type="project" value="TreeGrafter"/>
</dbReference>
<dbReference type="GO" id="GO:0000922">
    <property type="term" value="C:spindle pole"/>
    <property type="evidence" value="ECO:0007669"/>
    <property type="project" value="TreeGrafter"/>
</dbReference>
<evidence type="ECO:0000256" key="3">
    <source>
        <dbReference type="ARBA" id="ARBA00022860"/>
    </source>
</evidence>